<dbReference type="EMBL" id="GBRH01166729">
    <property type="protein sequence ID" value="JAE31167.1"/>
    <property type="molecule type" value="Transcribed_RNA"/>
</dbReference>
<evidence type="ECO:0000256" key="1">
    <source>
        <dbReference type="SAM" id="MobiDB-lite"/>
    </source>
</evidence>
<proteinExistence type="predicted"/>
<organism evidence="2">
    <name type="scientific">Arundo donax</name>
    <name type="common">Giant reed</name>
    <name type="synonym">Donax arundinaceus</name>
    <dbReference type="NCBI Taxonomy" id="35708"/>
    <lineage>
        <taxon>Eukaryota</taxon>
        <taxon>Viridiplantae</taxon>
        <taxon>Streptophyta</taxon>
        <taxon>Embryophyta</taxon>
        <taxon>Tracheophyta</taxon>
        <taxon>Spermatophyta</taxon>
        <taxon>Magnoliopsida</taxon>
        <taxon>Liliopsida</taxon>
        <taxon>Poales</taxon>
        <taxon>Poaceae</taxon>
        <taxon>PACMAD clade</taxon>
        <taxon>Arundinoideae</taxon>
        <taxon>Arundineae</taxon>
        <taxon>Arundo</taxon>
    </lineage>
</organism>
<feature type="compositionally biased region" description="Low complexity" evidence="1">
    <location>
        <begin position="59"/>
        <end position="76"/>
    </location>
</feature>
<sequence length="222" mass="24557">MSCLDSGAPPALDLLDEYWFFSNTLDKAGRRKPKPPLLPRSPPSTSTGKQQGGGGGTGRTARSSGTQRRLLLRTPSLPSPRPLLGMTMDDDDVVVDQQQQQQEDGAVEVDDDDLNWSSIYEGVLRTRIAKAQGTTTTKSTALHRAPSMPVHEASRPSMPRLTHSYTTLERQQQCRSHGTPTTTTKVRHFVIYYIRPPFLLFQPAVRTVHRLPMLTISAHSGL</sequence>
<dbReference type="PANTHER" id="PTHR33785:SF5">
    <property type="entry name" value="SERINE_ARGININE REPETITIVE MATRIX PROTEIN"/>
    <property type="match status" value="1"/>
</dbReference>
<feature type="region of interest" description="Disordered" evidence="1">
    <location>
        <begin position="29"/>
        <end position="87"/>
    </location>
</feature>
<accession>A0A0A9H336</accession>
<feature type="region of interest" description="Disordered" evidence="1">
    <location>
        <begin position="132"/>
        <end position="158"/>
    </location>
</feature>
<dbReference type="AlphaFoldDB" id="A0A0A9H336"/>
<dbReference type="PANTHER" id="PTHR33785">
    <property type="entry name" value="OS06G0550800 PROTEIN"/>
    <property type="match status" value="1"/>
</dbReference>
<reference evidence="2" key="2">
    <citation type="journal article" date="2015" name="Data Brief">
        <title>Shoot transcriptome of the giant reed, Arundo donax.</title>
        <authorList>
            <person name="Barrero R.A."/>
            <person name="Guerrero F.D."/>
            <person name="Moolhuijzen P."/>
            <person name="Goolsby J.A."/>
            <person name="Tidwell J."/>
            <person name="Bellgard S.E."/>
            <person name="Bellgard M.I."/>
        </authorList>
    </citation>
    <scope>NUCLEOTIDE SEQUENCE</scope>
    <source>
        <tissue evidence="2">Shoot tissue taken approximately 20 cm above the soil surface</tissue>
    </source>
</reference>
<reference evidence="2" key="1">
    <citation type="submission" date="2014-09" db="EMBL/GenBank/DDBJ databases">
        <authorList>
            <person name="Magalhaes I.L.F."/>
            <person name="Oliveira U."/>
            <person name="Santos F.R."/>
            <person name="Vidigal T.H.D.A."/>
            <person name="Brescovit A.D."/>
            <person name="Santos A.J."/>
        </authorList>
    </citation>
    <scope>NUCLEOTIDE SEQUENCE</scope>
    <source>
        <tissue evidence="2">Shoot tissue taken approximately 20 cm above the soil surface</tissue>
    </source>
</reference>
<evidence type="ECO:0000313" key="2">
    <source>
        <dbReference type="EMBL" id="JAE31167.1"/>
    </source>
</evidence>
<protein>
    <submittedName>
        <fullName evidence="2">Uncharacterized protein</fullName>
    </submittedName>
</protein>
<name>A0A0A9H336_ARUDO</name>